<protein>
    <submittedName>
        <fullName evidence="2">Uncharacterized protein</fullName>
    </submittedName>
</protein>
<name>A0A1S7LFX3_MAGMO</name>
<evidence type="ECO:0000256" key="1">
    <source>
        <dbReference type="SAM" id="MobiDB-lite"/>
    </source>
</evidence>
<gene>
    <name evidence="2" type="ORF">MAGMO_0783</name>
</gene>
<sequence length="134" mass="15169">MWIFLEGGRFLSIAADPADAQKLRVYARLPGDLEVDFPDAEILEVPADSTLPGQYRFQTILPREQVMQAIAHELEDLSYPIFRKTICNANRVLAAARCDDVMRQAQESAREGMDQDSACERPAEERPAEEIPYK</sequence>
<organism evidence="2">
    <name type="scientific">Magnetococcus massalia (strain MO-1)</name>
    <dbReference type="NCBI Taxonomy" id="451514"/>
    <lineage>
        <taxon>Bacteria</taxon>
        <taxon>Pseudomonadati</taxon>
        <taxon>Pseudomonadota</taxon>
        <taxon>Magnetococcia</taxon>
        <taxon>Magnetococcales</taxon>
        <taxon>Magnetococcaceae</taxon>
        <taxon>Magnetococcus</taxon>
    </lineage>
</organism>
<reference evidence="2" key="1">
    <citation type="submission" date="2015-04" db="EMBL/GenBank/DDBJ databases">
        <authorList>
            <person name="Syromyatnikov M.Y."/>
            <person name="Popov V.N."/>
        </authorList>
    </citation>
    <scope>NUCLEOTIDE SEQUENCE</scope>
    <source>
        <strain evidence="2">MO-1</strain>
    </source>
</reference>
<dbReference type="AlphaFoldDB" id="A0A1S7LFX3"/>
<proteinExistence type="predicted"/>
<accession>A0A1S7LFX3</accession>
<feature type="region of interest" description="Disordered" evidence="1">
    <location>
        <begin position="104"/>
        <end position="134"/>
    </location>
</feature>
<evidence type="ECO:0000313" key="2">
    <source>
        <dbReference type="EMBL" id="CRH04984.1"/>
    </source>
</evidence>
<dbReference type="EMBL" id="LO017727">
    <property type="protein sequence ID" value="CRH04984.1"/>
    <property type="molecule type" value="Genomic_DNA"/>
</dbReference>